<dbReference type="FunFam" id="1.20.1250.20:FF:000013">
    <property type="entry name" value="MFS general substrate transporter"/>
    <property type="match status" value="1"/>
</dbReference>
<sequence>MRATKINEKRDASVLTDDHSFSSSESHYESTEEHVIRGRDPIVEKRLLRKLDMCLVPFVSIMFLFASLDRTNIGNAKLGSFENDLALQGNDFHLALMVFYIGYLACQIPSNLALKLTTPSLWIGFTTIIWHCSDSQSIWSDSRFVLGCAEAGLGPCVPLLLSFWYQRHELASRMSIFMSASSLAGCFGGIWAYLIMDHLDQVQGLASWRCPETASERWLAPDEKQMAIQRGVDEGRNSGDDTVEWQQVYGALMDYNTWIVALINGGAVFCHTSFSIFLPTVVRSMGFEALQAQLLSVPPYVIGCISLLVTCRISDRIRQRALLIMGCSVLTMIGYTFLLIGSNVGLQYTGVILVACGNSPAITLGVAWLSNNQRGHTRRGVSLSSCNMVAQGFALLSTQVYRAEDAPYYRLGHGLCLGSAFVALTLACVLRYLLVRENNRRDKQIGGTSTYSGHNESSETNQSRLML</sequence>
<evidence type="ECO:0008006" key="10">
    <source>
        <dbReference type="Google" id="ProtNLM"/>
    </source>
</evidence>
<reference evidence="8" key="1">
    <citation type="submission" date="2016-04" db="EMBL/GenBank/DDBJ databases">
        <authorList>
            <person name="Evans L.H."/>
            <person name="Alamgir A."/>
            <person name="Owens N."/>
            <person name="Weber N.D."/>
            <person name="Virtaneva K."/>
            <person name="Barbian K."/>
            <person name="Babar A."/>
            <person name="Rosenke K."/>
        </authorList>
    </citation>
    <scope>NUCLEOTIDE SEQUENCE [LARGE SCALE GENOMIC DNA]</scope>
    <source>
        <strain evidence="8">CBS 101.48</strain>
    </source>
</reference>
<dbReference type="PANTHER" id="PTHR43791">
    <property type="entry name" value="PERMEASE-RELATED"/>
    <property type="match status" value="1"/>
</dbReference>
<feature type="transmembrane region" description="Helical" evidence="7">
    <location>
        <begin position="176"/>
        <end position="196"/>
    </location>
</feature>
<dbReference type="InterPro" id="IPR011701">
    <property type="entry name" value="MFS"/>
</dbReference>
<dbReference type="GO" id="GO:0016020">
    <property type="term" value="C:membrane"/>
    <property type="evidence" value="ECO:0007669"/>
    <property type="project" value="UniProtKB-SubCell"/>
</dbReference>
<feature type="region of interest" description="Disordered" evidence="6">
    <location>
        <begin position="1"/>
        <end position="27"/>
    </location>
</feature>
<evidence type="ECO:0000256" key="7">
    <source>
        <dbReference type="SAM" id="Phobius"/>
    </source>
</evidence>
<dbReference type="Proteomes" id="UP000078561">
    <property type="component" value="Unassembled WGS sequence"/>
</dbReference>
<evidence type="ECO:0000256" key="1">
    <source>
        <dbReference type="ARBA" id="ARBA00004141"/>
    </source>
</evidence>
<feature type="transmembrane region" description="Helical" evidence="7">
    <location>
        <begin position="321"/>
        <end position="340"/>
    </location>
</feature>
<dbReference type="GO" id="GO:0022857">
    <property type="term" value="F:transmembrane transporter activity"/>
    <property type="evidence" value="ECO:0007669"/>
    <property type="project" value="InterPro"/>
</dbReference>
<dbReference type="STRING" id="4829.A0A163JMN5"/>
<gene>
    <name evidence="8" type="primary">ABSGL_06140.1 scaffold 7701</name>
</gene>
<evidence type="ECO:0000256" key="2">
    <source>
        <dbReference type="ARBA" id="ARBA00022448"/>
    </source>
</evidence>
<feature type="region of interest" description="Disordered" evidence="6">
    <location>
        <begin position="444"/>
        <end position="467"/>
    </location>
</feature>
<evidence type="ECO:0000256" key="6">
    <source>
        <dbReference type="SAM" id="MobiDB-lite"/>
    </source>
</evidence>
<dbReference type="Pfam" id="PF07690">
    <property type="entry name" value="MFS_1"/>
    <property type="match status" value="1"/>
</dbReference>
<feature type="transmembrane region" description="Helical" evidence="7">
    <location>
        <begin position="85"/>
        <end position="105"/>
    </location>
</feature>
<evidence type="ECO:0000313" key="9">
    <source>
        <dbReference type="Proteomes" id="UP000078561"/>
    </source>
</evidence>
<keyword evidence="5 7" id="KW-0472">Membrane</keyword>
<feature type="transmembrane region" description="Helical" evidence="7">
    <location>
        <begin position="412"/>
        <end position="434"/>
    </location>
</feature>
<feature type="compositionally biased region" description="Polar residues" evidence="6">
    <location>
        <begin position="446"/>
        <end position="467"/>
    </location>
</feature>
<name>A0A163JMN5_ABSGL</name>
<dbReference type="SUPFAM" id="SSF103473">
    <property type="entry name" value="MFS general substrate transporter"/>
    <property type="match status" value="1"/>
</dbReference>
<dbReference type="OrthoDB" id="2985014at2759"/>
<feature type="transmembrane region" description="Helical" evidence="7">
    <location>
        <begin position="346"/>
        <end position="369"/>
    </location>
</feature>
<dbReference type="AlphaFoldDB" id="A0A163JMN5"/>
<keyword evidence="4 7" id="KW-1133">Transmembrane helix</keyword>
<accession>A0A163JMN5</accession>
<proteinExistence type="predicted"/>
<dbReference type="EMBL" id="LT553217">
    <property type="protein sequence ID" value="SAM00452.1"/>
    <property type="molecule type" value="Genomic_DNA"/>
</dbReference>
<keyword evidence="2" id="KW-0813">Transport</keyword>
<organism evidence="8">
    <name type="scientific">Absidia glauca</name>
    <name type="common">Pin mould</name>
    <dbReference type="NCBI Taxonomy" id="4829"/>
    <lineage>
        <taxon>Eukaryota</taxon>
        <taxon>Fungi</taxon>
        <taxon>Fungi incertae sedis</taxon>
        <taxon>Mucoromycota</taxon>
        <taxon>Mucoromycotina</taxon>
        <taxon>Mucoromycetes</taxon>
        <taxon>Mucorales</taxon>
        <taxon>Cunninghamellaceae</taxon>
        <taxon>Absidia</taxon>
    </lineage>
</organism>
<dbReference type="InParanoid" id="A0A163JMN5"/>
<feature type="transmembrane region" description="Helical" evidence="7">
    <location>
        <begin position="258"/>
        <end position="278"/>
    </location>
</feature>
<dbReference type="InterPro" id="IPR036259">
    <property type="entry name" value="MFS_trans_sf"/>
</dbReference>
<evidence type="ECO:0000256" key="3">
    <source>
        <dbReference type="ARBA" id="ARBA00022692"/>
    </source>
</evidence>
<keyword evidence="9" id="KW-1185">Reference proteome</keyword>
<evidence type="ECO:0000256" key="5">
    <source>
        <dbReference type="ARBA" id="ARBA00023136"/>
    </source>
</evidence>
<evidence type="ECO:0000256" key="4">
    <source>
        <dbReference type="ARBA" id="ARBA00022989"/>
    </source>
</evidence>
<evidence type="ECO:0000313" key="8">
    <source>
        <dbReference type="EMBL" id="SAM00452.1"/>
    </source>
</evidence>
<protein>
    <recommendedName>
        <fullName evidence="10">Major facilitator superfamily (MFS) profile domain-containing protein</fullName>
    </recommendedName>
</protein>
<feature type="transmembrane region" description="Helical" evidence="7">
    <location>
        <begin position="381"/>
        <end position="400"/>
    </location>
</feature>
<keyword evidence="3 7" id="KW-0812">Transmembrane</keyword>
<comment type="subcellular location">
    <subcellularLocation>
        <location evidence="1">Membrane</location>
        <topology evidence="1">Multi-pass membrane protein</topology>
    </subcellularLocation>
</comment>
<feature type="transmembrane region" description="Helical" evidence="7">
    <location>
        <begin position="143"/>
        <end position="164"/>
    </location>
</feature>
<dbReference type="Gene3D" id="1.20.1250.20">
    <property type="entry name" value="MFS general substrate transporter like domains"/>
    <property type="match status" value="2"/>
</dbReference>
<dbReference type="PANTHER" id="PTHR43791:SF36">
    <property type="entry name" value="TRANSPORTER, PUTATIVE (AFU_ORTHOLOGUE AFUA_6G08340)-RELATED"/>
    <property type="match status" value="1"/>
</dbReference>
<feature type="transmembrane region" description="Helical" evidence="7">
    <location>
        <begin position="47"/>
        <end position="65"/>
    </location>
</feature>